<evidence type="ECO:0000313" key="3">
    <source>
        <dbReference type="Proteomes" id="UP000176583"/>
    </source>
</evidence>
<dbReference type="CDD" id="cd14852">
    <property type="entry name" value="LD-carboxypeptidase"/>
    <property type="match status" value="1"/>
</dbReference>
<accession>A0A1F4UIE0</accession>
<protein>
    <recommendedName>
        <fullName evidence="1">D-alanyl-D-alanine carboxypeptidase-like core domain-containing protein</fullName>
    </recommendedName>
</protein>
<proteinExistence type="predicted"/>
<evidence type="ECO:0000259" key="1">
    <source>
        <dbReference type="Pfam" id="PF02557"/>
    </source>
</evidence>
<dbReference type="Gene3D" id="3.30.1380.10">
    <property type="match status" value="1"/>
</dbReference>
<evidence type="ECO:0000313" key="2">
    <source>
        <dbReference type="EMBL" id="OGC44738.1"/>
    </source>
</evidence>
<name>A0A1F4UIE0_UNCKA</name>
<comment type="caution">
    <text evidence="2">The sequence shown here is derived from an EMBL/GenBank/DDBJ whole genome shotgun (WGS) entry which is preliminary data.</text>
</comment>
<dbReference type="Pfam" id="PF02557">
    <property type="entry name" value="VanY"/>
    <property type="match status" value="1"/>
</dbReference>
<dbReference type="GO" id="GO:0006508">
    <property type="term" value="P:proteolysis"/>
    <property type="evidence" value="ECO:0007669"/>
    <property type="project" value="InterPro"/>
</dbReference>
<dbReference type="PANTHER" id="PTHR34385:SF1">
    <property type="entry name" value="PEPTIDOGLYCAN L-ALANYL-D-GLUTAMATE ENDOPEPTIDASE CWLK"/>
    <property type="match status" value="1"/>
</dbReference>
<organism evidence="2 3">
    <name type="scientific">candidate division WWE3 bacterium RBG_19FT_COMBO_53_11</name>
    <dbReference type="NCBI Taxonomy" id="1802613"/>
    <lineage>
        <taxon>Bacteria</taxon>
        <taxon>Katanobacteria</taxon>
    </lineage>
</organism>
<dbReference type="Proteomes" id="UP000176583">
    <property type="component" value="Unassembled WGS sequence"/>
</dbReference>
<sequence length="251" mass="27183">MRLKHLFPILVYFFLLGLGAGNHLAYPQEIVAQESWGLFATIPPGEITQGSVLGTGNAFSAGEIVLPIVGDMLLAHVNKTYALPASYVPPHLTPITAVPTAGTQLLRSSVLPYLYQLFGAAENAGFNLSIVSSYRSYATQVATFNYWVSRYGYSAATTGSARPGHSEHQLGTTVDLGLAGKSWPTGYSISPAAGWVAKNAHKFGFVVSYQSGKTAVTGYISEPWHIRWVGIELAIELYKQNLSLEEYLSHQ</sequence>
<dbReference type="InterPro" id="IPR058193">
    <property type="entry name" value="VanY/YodJ_core_dom"/>
</dbReference>
<dbReference type="GO" id="GO:0008233">
    <property type="term" value="F:peptidase activity"/>
    <property type="evidence" value="ECO:0007669"/>
    <property type="project" value="InterPro"/>
</dbReference>
<dbReference type="AlphaFoldDB" id="A0A1F4UIE0"/>
<dbReference type="STRING" id="1802613.A2V54_00980"/>
<gene>
    <name evidence="2" type="ORF">A2V54_00980</name>
</gene>
<dbReference type="InterPro" id="IPR052179">
    <property type="entry name" value="DD-CPase-like"/>
</dbReference>
<feature type="domain" description="D-alanyl-D-alanine carboxypeptidase-like core" evidence="1">
    <location>
        <begin position="105"/>
        <end position="230"/>
    </location>
</feature>
<dbReference type="InterPro" id="IPR009045">
    <property type="entry name" value="Zn_M74/Hedgehog-like"/>
</dbReference>
<dbReference type="EMBL" id="MEUW01000011">
    <property type="protein sequence ID" value="OGC44738.1"/>
    <property type="molecule type" value="Genomic_DNA"/>
</dbReference>
<reference evidence="2 3" key="1">
    <citation type="journal article" date="2016" name="Nat. Commun.">
        <title>Thousands of microbial genomes shed light on interconnected biogeochemical processes in an aquifer system.</title>
        <authorList>
            <person name="Anantharaman K."/>
            <person name="Brown C.T."/>
            <person name="Hug L.A."/>
            <person name="Sharon I."/>
            <person name="Castelle C.J."/>
            <person name="Probst A.J."/>
            <person name="Thomas B.C."/>
            <person name="Singh A."/>
            <person name="Wilkins M.J."/>
            <person name="Karaoz U."/>
            <person name="Brodie E.L."/>
            <person name="Williams K.H."/>
            <person name="Hubbard S.S."/>
            <person name="Banfield J.F."/>
        </authorList>
    </citation>
    <scope>NUCLEOTIDE SEQUENCE [LARGE SCALE GENOMIC DNA]</scope>
</reference>
<dbReference type="PANTHER" id="PTHR34385">
    <property type="entry name" value="D-ALANYL-D-ALANINE CARBOXYPEPTIDASE"/>
    <property type="match status" value="1"/>
</dbReference>
<dbReference type="InterPro" id="IPR003709">
    <property type="entry name" value="VanY-like_core_dom"/>
</dbReference>
<dbReference type="SUPFAM" id="SSF55166">
    <property type="entry name" value="Hedgehog/DD-peptidase"/>
    <property type="match status" value="1"/>
</dbReference>